<organism evidence="2">
    <name type="scientific">Solanum chacoense</name>
    <name type="common">Chaco potato</name>
    <dbReference type="NCBI Taxonomy" id="4108"/>
    <lineage>
        <taxon>Eukaryota</taxon>
        <taxon>Viridiplantae</taxon>
        <taxon>Streptophyta</taxon>
        <taxon>Embryophyta</taxon>
        <taxon>Tracheophyta</taxon>
        <taxon>Spermatophyta</taxon>
        <taxon>Magnoliopsida</taxon>
        <taxon>eudicotyledons</taxon>
        <taxon>Gunneridae</taxon>
        <taxon>Pentapetalae</taxon>
        <taxon>asterids</taxon>
        <taxon>lamiids</taxon>
        <taxon>Solanales</taxon>
        <taxon>Solanaceae</taxon>
        <taxon>Solanoideae</taxon>
        <taxon>Solaneae</taxon>
        <taxon>Solanum</taxon>
    </lineage>
</organism>
<proteinExistence type="predicted"/>
<evidence type="ECO:0000259" key="1">
    <source>
        <dbReference type="Pfam" id="PF13966"/>
    </source>
</evidence>
<dbReference type="Pfam" id="PF13966">
    <property type="entry name" value="zf-RVT"/>
    <property type="match status" value="1"/>
</dbReference>
<protein>
    <submittedName>
        <fullName evidence="2">Putative ovule protein</fullName>
    </submittedName>
</protein>
<reference evidence="2" key="1">
    <citation type="submission" date="2015-12" db="EMBL/GenBank/DDBJ databases">
        <title>Gene expression during late stages of embryo sac development: a critical building block for successful pollen-pistil interactions.</title>
        <authorList>
            <person name="Liu Y."/>
            <person name="Joly V."/>
            <person name="Sabar M."/>
            <person name="Matton D.P."/>
        </authorList>
    </citation>
    <scope>NUCLEOTIDE SEQUENCE</scope>
</reference>
<sequence>MTERDRGPWKATWRSMAPTKVKCFSWLVVRKACLTHEALQKRKFHLDSICPLCMEPNETNSHLFLHCKVTSQVWSLFITLAGESWTMPEHTADLLSCWIEGEGAKARRDGGKLSQLAYGGPYGRKGMREFSKEDQTPFNRSKGNAFLLYVFGVKSNV</sequence>
<feature type="domain" description="Reverse transcriptase zinc-binding" evidence="1">
    <location>
        <begin position="7"/>
        <end position="74"/>
    </location>
</feature>
<dbReference type="AlphaFoldDB" id="A0A0V0IU04"/>
<dbReference type="EMBL" id="GEDG01002936">
    <property type="protein sequence ID" value="JAP35462.1"/>
    <property type="molecule type" value="Transcribed_RNA"/>
</dbReference>
<accession>A0A0V0IU04</accession>
<dbReference type="InterPro" id="IPR026960">
    <property type="entry name" value="RVT-Znf"/>
</dbReference>
<name>A0A0V0IU04_SOLCH</name>
<evidence type="ECO:0000313" key="2">
    <source>
        <dbReference type="EMBL" id="JAP35462.1"/>
    </source>
</evidence>